<dbReference type="AlphaFoldDB" id="A0A1M5G4I8"/>
<proteinExistence type="predicted"/>
<dbReference type="InterPro" id="IPR029465">
    <property type="entry name" value="ATPgrasp_TupA"/>
</dbReference>
<name>A0A1M5G4I8_9FLAO</name>
<accession>A0A1M5G4I8</accession>
<dbReference type="RefSeq" id="WP_072864979.1">
    <property type="nucleotide sequence ID" value="NZ_FQUX01000010.1"/>
</dbReference>
<sequence length="289" mass="34921">MSQRMTTRLKRILLVILRKITNDVLYIKIRYFITYKRFIKLQKPNTFFAKINWLKLYDRNPFYTRLVDKFEVREHIKEKIGSEYLIENFGVYEDTEAIDFDKLPNKFILKATHGAAWQIICEDKNKLDIAKSKKIMNKWLKSNFYEMWGEYVYKKVRPRIVCEALLSNENNQALVDYKFHCFHGEPKYIQTDRNRFKNHTLDFYDLEWSRLPFGLWFPPSENTIPRPESLDKMIELSKILSNEFKYVRVDFYFVKNKIFFGELTFYPCNGFGVFDPPSIDYEMGELLKL</sequence>
<dbReference type="EMBL" id="FQUX01000010">
    <property type="protein sequence ID" value="SHF98636.1"/>
    <property type="molecule type" value="Genomic_DNA"/>
</dbReference>
<dbReference type="OrthoDB" id="9791827at2"/>
<reference evidence="2" key="1">
    <citation type="submission" date="2016-11" db="EMBL/GenBank/DDBJ databases">
        <authorList>
            <person name="Varghese N."/>
            <person name="Submissions S."/>
        </authorList>
    </citation>
    <scope>NUCLEOTIDE SEQUENCE [LARGE SCALE GENOMIC DNA]</scope>
    <source>
        <strain evidence="2">DSM 17539</strain>
    </source>
</reference>
<evidence type="ECO:0000313" key="2">
    <source>
        <dbReference type="Proteomes" id="UP000184406"/>
    </source>
</evidence>
<keyword evidence="2" id="KW-1185">Reference proteome</keyword>
<dbReference type="Pfam" id="PF14305">
    <property type="entry name" value="ATPgrasp_TupA"/>
    <property type="match status" value="1"/>
</dbReference>
<gene>
    <name evidence="1" type="ORF">SAMN03080594_110106</name>
</gene>
<organism evidence="1 2">
    <name type="scientific">Arenibacter palladensis</name>
    <dbReference type="NCBI Taxonomy" id="237373"/>
    <lineage>
        <taxon>Bacteria</taxon>
        <taxon>Pseudomonadati</taxon>
        <taxon>Bacteroidota</taxon>
        <taxon>Flavobacteriia</taxon>
        <taxon>Flavobacteriales</taxon>
        <taxon>Flavobacteriaceae</taxon>
        <taxon>Arenibacter</taxon>
    </lineage>
</organism>
<evidence type="ECO:0000313" key="1">
    <source>
        <dbReference type="EMBL" id="SHF98636.1"/>
    </source>
</evidence>
<protein>
    <submittedName>
        <fullName evidence="1">TupA-like ATPgrasp</fullName>
    </submittedName>
</protein>
<dbReference type="Proteomes" id="UP000184406">
    <property type="component" value="Unassembled WGS sequence"/>
</dbReference>